<dbReference type="SUPFAM" id="SSF53335">
    <property type="entry name" value="S-adenosyl-L-methionine-dependent methyltransferases"/>
    <property type="match status" value="1"/>
</dbReference>
<organism evidence="8 9">
    <name type="scientific">Saccharomyces pastorianus</name>
    <name type="common">Lager yeast</name>
    <name type="synonym">Saccharomyces cerevisiae x Saccharomyces eubayanus</name>
    <dbReference type="NCBI Taxonomy" id="27292"/>
    <lineage>
        <taxon>Eukaryota</taxon>
        <taxon>Fungi</taxon>
        <taxon>Dikarya</taxon>
        <taxon>Ascomycota</taxon>
        <taxon>Saccharomycotina</taxon>
        <taxon>Saccharomycetes</taxon>
        <taxon>Saccharomycetales</taxon>
        <taxon>Saccharomycetaceae</taxon>
        <taxon>Saccharomyces</taxon>
    </lineage>
</organism>
<evidence type="ECO:0000256" key="4">
    <source>
        <dbReference type="ARBA" id="ARBA00023004"/>
    </source>
</evidence>
<dbReference type="Pfam" id="PF09243">
    <property type="entry name" value="Rsm22"/>
    <property type="match status" value="2"/>
</dbReference>
<dbReference type="EMBL" id="CP049008">
    <property type="protein sequence ID" value="QID86306.1"/>
    <property type="molecule type" value="Genomic_DNA"/>
</dbReference>
<evidence type="ECO:0000313" key="9">
    <source>
        <dbReference type="Proteomes" id="UP000501346"/>
    </source>
</evidence>
<dbReference type="GO" id="GO:0003735">
    <property type="term" value="F:structural constituent of ribosome"/>
    <property type="evidence" value="ECO:0007669"/>
    <property type="project" value="TreeGrafter"/>
</dbReference>
<sequence>MLRRCLNFSLRNIRYNSTLTNASLQSSNLTNLIDTNIKDINVLSPYRDEAGNLTQGANSKEARLSFKTLQGQSYRDQLDLNPDVSKAINNNIMSVHIPNNVRRVATNYYSELQEPNSLHRPCKTKMEVDAHIASIFLQNYGSVFQSLKELQKRVGAENFKPQRVLDVGFGPATGIVALNDVLGESYRPDVKDAVILGSAEMQKRAKIILSRQINEVVDPTEMESTVEEGGGINKQGDEIPQEDELVGEVMTKKINVMTNLRSSIPGSKEYDLVILTHQLLHDKNQFPIQIDENIEHYLNMLAPGGHIVIVERGNPMGFEVIARARQVMLRPENFPEEFGKIPRPWLRGMSNKNKNDVGSMNIPSDYFLKVIAPCPHQRKCPLQVGNPNFYTHKEGKDLKFCNFQKSIKRPKFSIELKKGKLLATSWDNSQGDASRLKGTGRRNGRDYEILNYSYLILQRSHKDEKSLKEIEKLRNESGNVKYDVGSSGDDTQDTWPRVINDPVKRKGHVMMDLCAPSGELEKWTVSRSFSKQAYHDARKTKKGDLWTLGAKTQIKGLGDLNVKKFKKLEKERIKQLKKEERQKSREIIESYNDLEDSLQFGNNKLSNIEVMKEMSNVHGHYFSQHVNKK</sequence>
<keyword evidence="8" id="KW-0687">Ribonucleoprotein</keyword>
<keyword evidence="8" id="KW-0689">Ribosomal protein</keyword>
<dbReference type="GO" id="GO:0006412">
    <property type="term" value="P:translation"/>
    <property type="evidence" value="ECO:0007669"/>
    <property type="project" value="InterPro"/>
</dbReference>
<dbReference type="Proteomes" id="UP000501346">
    <property type="component" value="Chromosome SeXI"/>
</dbReference>
<keyword evidence="4" id="KW-0408">Iron</keyword>
<evidence type="ECO:0000256" key="3">
    <source>
        <dbReference type="ARBA" id="ARBA00022946"/>
    </source>
</evidence>
<comment type="function">
    <text evidence="7">Mitochondrial ribosome (mitoribosome) assembly factor. Binds at the interface of the head and body domains of the mitochondrial small ribosomal subunit (mt-SSU), occluding the mRNA channel and preventing compaction of the head domain towards the body. Probable inactive methyltransferase: retains the characteristic folding and ability to bind S-adenosyl-L-methionine, but it probably lost its methyltransferase activity.</text>
</comment>
<dbReference type="GO" id="GO:0051536">
    <property type="term" value="F:iron-sulfur cluster binding"/>
    <property type="evidence" value="ECO:0007669"/>
    <property type="project" value="UniProtKB-KW"/>
</dbReference>
<proteinExistence type="predicted"/>
<protein>
    <submittedName>
        <fullName evidence="8">37S ribosomal protein S22</fullName>
    </submittedName>
</protein>
<evidence type="ECO:0000256" key="7">
    <source>
        <dbReference type="ARBA" id="ARBA00045681"/>
    </source>
</evidence>
<evidence type="ECO:0000313" key="8">
    <source>
        <dbReference type="EMBL" id="QID86306.1"/>
    </source>
</evidence>
<dbReference type="InterPro" id="IPR029063">
    <property type="entry name" value="SAM-dependent_MTases_sf"/>
</dbReference>
<keyword evidence="2" id="KW-0479">Metal-binding</keyword>
<name>A0A6C1EA87_SACPS</name>
<evidence type="ECO:0000256" key="2">
    <source>
        <dbReference type="ARBA" id="ARBA00022723"/>
    </source>
</evidence>
<dbReference type="GO" id="GO:0005763">
    <property type="term" value="C:mitochondrial small ribosomal subunit"/>
    <property type="evidence" value="ECO:0007669"/>
    <property type="project" value="TreeGrafter"/>
</dbReference>
<dbReference type="InterPro" id="IPR016522">
    <property type="entry name" value="RSM22_mit_bud"/>
</dbReference>
<keyword evidence="9" id="KW-1185">Reference proteome</keyword>
<reference evidence="8 9" key="1">
    <citation type="journal article" date="2019" name="BMC Genomics">
        <title>Chromosome level assembly and comparative genome analysis confirm lager-brewing yeasts originated from a single hybridization.</title>
        <authorList>
            <person name="Salazar A.N."/>
            <person name="Gorter de Vries A.R."/>
            <person name="van den Broek M."/>
            <person name="Brouwers N."/>
            <person name="de la Torre Cortes P."/>
            <person name="Kuijpers N.G.A."/>
            <person name="Daran J.G."/>
            <person name="Abeel T."/>
        </authorList>
    </citation>
    <scope>NUCLEOTIDE SEQUENCE [LARGE SCALE GENOMIC DNA]</scope>
    <source>
        <strain evidence="8 9">CBS 1483</strain>
    </source>
</reference>
<dbReference type="PIRSF" id="PIRSF007797">
    <property type="entry name" value="RSM22"/>
    <property type="match status" value="1"/>
</dbReference>
<gene>
    <name evidence="8" type="primary">RSM22_2</name>
    <name evidence="8" type="ORF">GRS66_008927</name>
</gene>
<evidence type="ECO:0000256" key="6">
    <source>
        <dbReference type="ARBA" id="ARBA00023128"/>
    </source>
</evidence>
<keyword evidence="3" id="KW-0809">Transit peptide</keyword>
<dbReference type="GO" id="GO:0008168">
    <property type="term" value="F:methyltransferase activity"/>
    <property type="evidence" value="ECO:0007669"/>
    <property type="project" value="InterPro"/>
</dbReference>
<dbReference type="InterPro" id="IPR015324">
    <property type="entry name" value="Ribosomal_Rsm22-like"/>
</dbReference>
<comment type="subcellular location">
    <subcellularLocation>
        <location evidence="1">Mitochondrion</location>
    </subcellularLocation>
</comment>
<dbReference type="GO" id="GO:0046872">
    <property type="term" value="F:metal ion binding"/>
    <property type="evidence" value="ECO:0007669"/>
    <property type="project" value="UniProtKB-KW"/>
</dbReference>
<accession>A0A6C1EA87</accession>
<evidence type="ECO:0000256" key="5">
    <source>
        <dbReference type="ARBA" id="ARBA00023014"/>
    </source>
</evidence>
<keyword evidence="5" id="KW-0411">Iron-sulfur</keyword>
<dbReference type="InterPro" id="IPR052571">
    <property type="entry name" value="Mt_RNA_Methyltransferase"/>
</dbReference>
<evidence type="ECO:0000256" key="1">
    <source>
        <dbReference type="ARBA" id="ARBA00004173"/>
    </source>
</evidence>
<keyword evidence="6" id="KW-0496">Mitochondrion</keyword>
<dbReference type="PANTHER" id="PTHR13184">
    <property type="entry name" value="37S RIBOSOMAL PROTEIN S22"/>
    <property type="match status" value="1"/>
</dbReference>
<dbReference type="OrthoDB" id="421327at2759"/>
<dbReference type="AlphaFoldDB" id="A0A6C1EA87"/>
<dbReference type="PANTHER" id="PTHR13184:SF5">
    <property type="entry name" value="METHYLTRANSFERASE-LIKE PROTEIN 17, MITOCHONDRIAL"/>
    <property type="match status" value="1"/>
</dbReference>